<keyword evidence="11" id="KW-1185">Reference proteome</keyword>
<evidence type="ECO:0000256" key="1">
    <source>
        <dbReference type="ARBA" id="ARBA00004651"/>
    </source>
</evidence>
<feature type="domain" description="EamA" evidence="9">
    <location>
        <begin position="16"/>
        <end position="152"/>
    </location>
</feature>
<feature type="transmembrane region" description="Helical" evidence="8">
    <location>
        <begin position="187"/>
        <end position="207"/>
    </location>
</feature>
<keyword evidence="3" id="KW-0813">Transport</keyword>
<evidence type="ECO:0000313" key="11">
    <source>
        <dbReference type="Proteomes" id="UP000277498"/>
    </source>
</evidence>
<evidence type="ECO:0000313" key="10">
    <source>
        <dbReference type="EMBL" id="VDC30862.1"/>
    </source>
</evidence>
<evidence type="ECO:0000256" key="3">
    <source>
        <dbReference type="ARBA" id="ARBA00022448"/>
    </source>
</evidence>
<evidence type="ECO:0000259" key="9">
    <source>
        <dbReference type="Pfam" id="PF00892"/>
    </source>
</evidence>
<evidence type="ECO:0000256" key="5">
    <source>
        <dbReference type="ARBA" id="ARBA00022692"/>
    </source>
</evidence>
<evidence type="ECO:0000256" key="6">
    <source>
        <dbReference type="ARBA" id="ARBA00022989"/>
    </source>
</evidence>
<dbReference type="PANTHER" id="PTHR22911">
    <property type="entry name" value="ACYL-MALONYL CONDENSING ENZYME-RELATED"/>
    <property type="match status" value="1"/>
</dbReference>
<reference evidence="10 11" key="1">
    <citation type="submission" date="2018-11" db="EMBL/GenBank/DDBJ databases">
        <authorList>
            <person name="Criscuolo A."/>
        </authorList>
    </citation>
    <scope>NUCLEOTIDE SEQUENCE [LARGE SCALE GENOMIC DNA]</scope>
    <source>
        <strain evidence="10">ACIP111625</strain>
    </source>
</reference>
<keyword evidence="4" id="KW-1003">Cell membrane</keyword>
<dbReference type="EMBL" id="UXAW01000081">
    <property type="protein sequence ID" value="VDC30862.1"/>
    <property type="molecule type" value="Genomic_DNA"/>
</dbReference>
<dbReference type="Proteomes" id="UP000277498">
    <property type="component" value="Unassembled WGS sequence"/>
</dbReference>
<feature type="transmembrane region" description="Helical" evidence="8">
    <location>
        <begin position="112"/>
        <end position="129"/>
    </location>
</feature>
<dbReference type="GO" id="GO:0005886">
    <property type="term" value="C:plasma membrane"/>
    <property type="evidence" value="ECO:0007669"/>
    <property type="project" value="UniProtKB-SubCell"/>
</dbReference>
<organism evidence="10 11">
    <name type="scientific">Pseudogemmobacter humi</name>
    <dbReference type="NCBI Taxonomy" id="2483812"/>
    <lineage>
        <taxon>Bacteria</taxon>
        <taxon>Pseudomonadati</taxon>
        <taxon>Pseudomonadota</taxon>
        <taxon>Alphaproteobacteria</taxon>
        <taxon>Rhodobacterales</taxon>
        <taxon>Paracoccaceae</taxon>
        <taxon>Pseudogemmobacter</taxon>
    </lineage>
</organism>
<gene>
    <name evidence="10" type="ORF">XINFAN_02761</name>
</gene>
<keyword evidence="5 8" id="KW-0812">Transmembrane</keyword>
<keyword evidence="6 8" id="KW-1133">Transmembrane helix</keyword>
<dbReference type="NCBIfam" id="TIGR00688">
    <property type="entry name" value="rarD"/>
    <property type="match status" value="1"/>
</dbReference>
<feature type="transmembrane region" description="Helical" evidence="8">
    <location>
        <begin position="17"/>
        <end position="35"/>
    </location>
</feature>
<dbReference type="AlphaFoldDB" id="A0A3P5XH79"/>
<dbReference type="RefSeq" id="WP_124087479.1">
    <property type="nucleotide sequence ID" value="NZ_UXAW01000081.1"/>
</dbReference>
<name>A0A3P5XH79_9RHOB</name>
<feature type="transmembrane region" description="Helical" evidence="8">
    <location>
        <begin position="219"/>
        <end position="238"/>
    </location>
</feature>
<accession>A0A3P5XH79</accession>
<comment type="similarity">
    <text evidence="2">Belongs to the EamA transporter family.</text>
</comment>
<feature type="transmembrane region" description="Helical" evidence="8">
    <location>
        <begin position="250"/>
        <end position="269"/>
    </location>
</feature>
<dbReference type="Pfam" id="PF00892">
    <property type="entry name" value="EamA"/>
    <property type="match status" value="2"/>
</dbReference>
<feature type="domain" description="EamA" evidence="9">
    <location>
        <begin position="160"/>
        <end position="291"/>
    </location>
</feature>
<feature type="transmembrane region" description="Helical" evidence="8">
    <location>
        <begin position="275"/>
        <end position="293"/>
    </location>
</feature>
<dbReference type="PANTHER" id="PTHR22911:SF137">
    <property type="entry name" value="SOLUTE CARRIER FAMILY 35 MEMBER G2-RELATED"/>
    <property type="match status" value="1"/>
</dbReference>
<dbReference type="SUPFAM" id="SSF103481">
    <property type="entry name" value="Multidrug resistance efflux transporter EmrE"/>
    <property type="match status" value="2"/>
</dbReference>
<feature type="transmembrane region" description="Helical" evidence="8">
    <location>
        <begin position="159"/>
        <end position="175"/>
    </location>
</feature>
<sequence length="303" mass="33019">MEPPAPPPTPQDNSSAGLLYALSAYLLWGFLPLFMKALDQVSPVEVVAHRVIWAVPAALAALIWMGRTRDLQAALRNPRMLGMATVTALLVSLNWCLYVWAITTGHALDAALGYYINPLFSILLGAVLLGERLRGIQWLAILCVVIAVAILTWKAGSLPLVAMGLVVTWGFYAYFKKSLPVGPNQGFALEVLILLVPAVAVLAWLGFQGRMEFLHGPGLQSWLLFLAGPVTALPLMLYANGAKRLRLTTIALMQYISPTMIFLLAVFVFHEPFSPATLVAFGFIWVALAIYSVSMMRRGPATV</sequence>
<evidence type="ECO:0000256" key="4">
    <source>
        <dbReference type="ARBA" id="ARBA00022475"/>
    </source>
</evidence>
<feature type="transmembrane region" description="Helical" evidence="8">
    <location>
        <begin position="136"/>
        <end position="153"/>
    </location>
</feature>
<dbReference type="InterPro" id="IPR000620">
    <property type="entry name" value="EamA_dom"/>
</dbReference>
<dbReference type="InterPro" id="IPR004626">
    <property type="entry name" value="RarD"/>
</dbReference>
<feature type="transmembrane region" description="Helical" evidence="8">
    <location>
        <begin position="47"/>
        <end position="66"/>
    </location>
</feature>
<evidence type="ECO:0000256" key="7">
    <source>
        <dbReference type="ARBA" id="ARBA00023136"/>
    </source>
</evidence>
<evidence type="ECO:0000256" key="2">
    <source>
        <dbReference type="ARBA" id="ARBA00007362"/>
    </source>
</evidence>
<protein>
    <submittedName>
        <fullName evidence="10">Putative DMT superfamily transporter inner membrane protein</fullName>
    </submittedName>
</protein>
<dbReference type="InterPro" id="IPR037185">
    <property type="entry name" value="EmrE-like"/>
</dbReference>
<feature type="transmembrane region" description="Helical" evidence="8">
    <location>
        <begin position="78"/>
        <end position="100"/>
    </location>
</feature>
<proteinExistence type="inferred from homology"/>
<dbReference type="OrthoDB" id="369870at2"/>
<keyword evidence="7 8" id="KW-0472">Membrane</keyword>
<evidence type="ECO:0000256" key="8">
    <source>
        <dbReference type="SAM" id="Phobius"/>
    </source>
</evidence>
<comment type="subcellular location">
    <subcellularLocation>
        <location evidence="1">Cell membrane</location>
        <topology evidence="1">Multi-pass membrane protein</topology>
    </subcellularLocation>
</comment>